<dbReference type="GeneID" id="28855853"/>
<protein>
    <submittedName>
        <fullName evidence="1">Uncharacterized protein</fullName>
    </submittedName>
</protein>
<dbReference type="RefSeq" id="XP_018138409.1">
    <property type="nucleotide sequence ID" value="XM_018291859.1"/>
</dbReference>
<evidence type="ECO:0000313" key="1">
    <source>
        <dbReference type="EMBL" id="OAQ60531.1"/>
    </source>
</evidence>
<dbReference type="Proteomes" id="UP000078397">
    <property type="component" value="Unassembled WGS sequence"/>
</dbReference>
<proteinExistence type="predicted"/>
<keyword evidence="2" id="KW-1185">Reference proteome</keyword>
<name>A0A179F5B1_METCM</name>
<sequence>MSLPLKVRLSIRQTWDPSDSPSQKALKKLQETLGRPITCEPDWAVLHASLSKSYTSDAAQLVADTAAYIQSWARAAQDVFDDPDAGEALANKMLEAMDESGVNSLQLSVEMASSNSPQTKWDTDRARFVLLLPKGEPPHNLAAAVPSFRSQIMSAFDEAKTEVDAADRDEWADVSVPVAAPTTAATTAAATRTVPVREEVEPSYLPDVNTLPRPDELLLKPPYHLHITQGSAITIECSHSPSLSFLEAYFKKWCRTNNHRTDRPPMVHVSLSQSPFGLGPLHDTLTLEIPRDHYSGLPPQLSMPIVLHLVESVLGYRLVFSNASSWQYRRDTPLKKM</sequence>
<evidence type="ECO:0000313" key="2">
    <source>
        <dbReference type="Proteomes" id="UP000078397"/>
    </source>
</evidence>
<dbReference type="AlphaFoldDB" id="A0A179F5B1"/>
<dbReference type="STRING" id="1380566.A0A179F5B1"/>
<dbReference type="KEGG" id="pchm:VFPPC_14088"/>
<accession>A0A179F5B1</accession>
<dbReference type="OrthoDB" id="4926491at2759"/>
<reference evidence="1 2" key="1">
    <citation type="journal article" date="2016" name="PLoS Pathog.">
        <title>Biosynthesis of antibiotic leucinostatins in bio-control fungus Purpureocillium lilacinum and their inhibition on phytophthora revealed by genome mining.</title>
        <authorList>
            <person name="Wang G."/>
            <person name="Liu Z."/>
            <person name="Lin R."/>
            <person name="Li E."/>
            <person name="Mao Z."/>
            <person name="Ling J."/>
            <person name="Yang Y."/>
            <person name="Yin W.B."/>
            <person name="Xie B."/>
        </authorList>
    </citation>
    <scope>NUCLEOTIDE SEQUENCE [LARGE SCALE GENOMIC DNA]</scope>
    <source>
        <strain evidence="1">170</strain>
    </source>
</reference>
<organism evidence="1 2">
    <name type="scientific">Pochonia chlamydosporia 170</name>
    <dbReference type="NCBI Taxonomy" id="1380566"/>
    <lineage>
        <taxon>Eukaryota</taxon>
        <taxon>Fungi</taxon>
        <taxon>Dikarya</taxon>
        <taxon>Ascomycota</taxon>
        <taxon>Pezizomycotina</taxon>
        <taxon>Sordariomycetes</taxon>
        <taxon>Hypocreomycetidae</taxon>
        <taxon>Hypocreales</taxon>
        <taxon>Clavicipitaceae</taxon>
        <taxon>Pochonia</taxon>
    </lineage>
</organism>
<gene>
    <name evidence="1" type="ORF">VFPPC_14088</name>
</gene>
<comment type="caution">
    <text evidence="1">The sequence shown here is derived from an EMBL/GenBank/DDBJ whole genome shotgun (WGS) entry which is preliminary data.</text>
</comment>
<dbReference type="EMBL" id="LSBJ02000008">
    <property type="protein sequence ID" value="OAQ60531.1"/>
    <property type="molecule type" value="Genomic_DNA"/>
</dbReference>